<keyword evidence="6" id="KW-0175">Coiled coil</keyword>
<evidence type="ECO:0000256" key="3">
    <source>
        <dbReference type="ARBA" id="ARBA00023125"/>
    </source>
</evidence>
<evidence type="ECO:0000259" key="8">
    <source>
        <dbReference type="PROSITE" id="PS50863"/>
    </source>
</evidence>
<dbReference type="Gene3D" id="2.40.330.10">
    <property type="entry name" value="DNA-binding pseudobarrel domain"/>
    <property type="match status" value="1"/>
</dbReference>
<dbReference type="InterPro" id="IPR003340">
    <property type="entry name" value="B3_DNA-bd"/>
</dbReference>
<evidence type="ECO:0000256" key="4">
    <source>
        <dbReference type="ARBA" id="ARBA00023163"/>
    </source>
</evidence>
<dbReference type="GO" id="GO:0003677">
    <property type="term" value="F:DNA binding"/>
    <property type="evidence" value="ECO:0007669"/>
    <property type="project" value="UniProtKB-KW"/>
</dbReference>
<reference evidence="9" key="1">
    <citation type="submission" date="2023-03" db="EMBL/GenBank/DDBJ databases">
        <title>Chromosome-scale reference genome and RAD-based genetic map of yellow starthistle (Centaurea solstitialis) reveal putative structural variation and QTLs associated with invader traits.</title>
        <authorList>
            <person name="Reatini B."/>
            <person name="Cang F.A."/>
            <person name="Jiang Q."/>
            <person name="Mckibben M.T.W."/>
            <person name="Barker M.S."/>
            <person name="Rieseberg L.H."/>
            <person name="Dlugosch K.M."/>
        </authorList>
    </citation>
    <scope>NUCLEOTIDE SEQUENCE</scope>
    <source>
        <strain evidence="9">CAN-66</strain>
        <tissue evidence="9">Leaf</tissue>
    </source>
</reference>
<dbReference type="EMBL" id="JARYMX010000002">
    <property type="protein sequence ID" value="KAJ9562303.1"/>
    <property type="molecule type" value="Genomic_DNA"/>
</dbReference>
<keyword evidence="4" id="KW-0804">Transcription</keyword>
<keyword evidence="10" id="KW-1185">Reference proteome</keyword>
<evidence type="ECO:0000256" key="6">
    <source>
        <dbReference type="SAM" id="Coils"/>
    </source>
</evidence>
<dbReference type="PANTHER" id="PTHR31391">
    <property type="entry name" value="B3 DOMAIN-CONTAINING PROTEIN OS11G0197600-RELATED"/>
    <property type="match status" value="1"/>
</dbReference>
<accession>A0AA38TJY0</accession>
<dbReference type="PANTHER" id="PTHR31391:SF88">
    <property type="entry name" value="DNA-BINDING PSEUDOBARREL DOMAIN-CONTAINING PROTEIN-RELATED"/>
    <property type="match status" value="1"/>
</dbReference>
<name>A0AA38TJY0_9ASTR</name>
<evidence type="ECO:0000313" key="9">
    <source>
        <dbReference type="EMBL" id="KAJ9562303.1"/>
    </source>
</evidence>
<feature type="domain" description="TF-B3" evidence="8">
    <location>
        <begin position="135"/>
        <end position="226"/>
    </location>
</feature>
<dbReference type="InterPro" id="IPR044837">
    <property type="entry name" value="REM16-like"/>
</dbReference>
<keyword evidence="2" id="KW-0805">Transcription regulation</keyword>
<evidence type="ECO:0000313" key="10">
    <source>
        <dbReference type="Proteomes" id="UP001172457"/>
    </source>
</evidence>
<dbReference type="AlphaFoldDB" id="A0AA38TJY0"/>
<proteinExistence type="predicted"/>
<evidence type="ECO:0000256" key="2">
    <source>
        <dbReference type="ARBA" id="ARBA00023015"/>
    </source>
</evidence>
<keyword evidence="3" id="KW-0238">DNA-binding</keyword>
<dbReference type="SMART" id="SM01019">
    <property type="entry name" value="B3"/>
    <property type="match status" value="1"/>
</dbReference>
<evidence type="ECO:0000256" key="5">
    <source>
        <dbReference type="ARBA" id="ARBA00023242"/>
    </source>
</evidence>
<evidence type="ECO:0000256" key="7">
    <source>
        <dbReference type="SAM" id="MobiDB-lite"/>
    </source>
</evidence>
<protein>
    <recommendedName>
        <fullName evidence="8">TF-B3 domain-containing protein</fullName>
    </recommendedName>
</protein>
<dbReference type="PROSITE" id="PS50863">
    <property type="entry name" value="B3"/>
    <property type="match status" value="1"/>
</dbReference>
<feature type="coiled-coil region" evidence="6">
    <location>
        <begin position="442"/>
        <end position="476"/>
    </location>
</feature>
<feature type="compositionally biased region" description="Low complexity" evidence="7">
    <location>
        <begin position="278"/>
        <end position="287"/>
    </location>
</feature>
<organism evidence="9 10">
    <name type="scientific">Centaurea solstitialis</name>
    <name type="common">yellow star-thistle</name>
    <dbReference type="NCBI Taxonomy" id="347529"/>
    <lineage>
        <taxon>Eukaryota</taxon>
        <taxon>Viridiplantae</taxon>
        <taxon>Streptophyta</taxon>
        <taxon>Embryophyta</taxon>
        <taxon>Tracheophyta</taxon>
        <taxon>Spermatophyta</taxon>
        <taxon>Magnoliopsida</taxon>
        <taxon>eudicotyledons</taxon>
        <taxon>Gunneridae</taxon>
        <taxon>Pentapetalae</taxon>
        <taxon>asterids</taxon>
        <taxon>campanulids</taxon>
        <taxon>Asterales</taxon>
        <taxon>Asteraceae</taxon>
        <taxon>Carduoideae</taxon>
        <taxon>Cardueae</taxon>
        <taxon>Centaureinae</taxon>
        <taxon>Centaurea</taxon>
    </lineage>
</organism>
<dbReference type="CDD" id="cd10017">
    <property type="entry name" value="B3_DNA"/>
    <property type="match status" value="1"/>
</dbReference>
<comment type="caution">
    <text evidence="9">The sequence shown here is derived from an EMBL/GenBank/DDBJ whole genome shotgun (WGS) entry which is preliminary data.</text>
</comment>
<evidence type="ECO:0000256" key="1">
    <source>
        <dbReference type="ARBA" id="ARBA00004123"/>
    </source>
</evidence>
<dbReference type="Proteomes" id="UP001172457">
    <property type="component" value="Chromosome 2"/>
</dbReference>
<feature type="region of interest" description="Disordered" evidence="7">
    <location>
        <begin position="242"/>
        <end position="317"/>
    </location>
</feature>
<keyword evidence="5" id="KW-0539">Nucleus</keyword>
<comment type="subcellular location">
    <subcellularLocation>
        <location evidence="1">Nucleus</location>
    </subcellularLocation>
</comment>
<sequence>MAAPVAGESTLPEERSDSHIAINKLQTPNSAENGVIIAQLAKTPLTHLQAPCAHSSLSKRRKSKPMRFEVARNDVQKERPSSKIKIVLSDPSIPCLSLTKEKSPSKVIKTPLPSSPTMIRAVEVQSSLGTEFPSCIKMMVRSQVSCGFWMGLPLPFCKSYLPKDDATFVLEDENGEQCEVKYIAYKSGLSAGWKKFAVSHNLIEGDVLVFHLVEPRKLKVYILRTDLPDEVDGALSLLNLDRHPEQATPVTPSPKTKRSNHTEALSLTVVQKKRKKTPPSSRSIPPSQLSTHRVEHSGNDSEEVGSEVLEGSRPSKPDLPFQEVKAFGDFRIVVKGLCIDTELPEDVRASYYKLCLDKNQFLHDGLREGLYYKLVAGMIGETVSIANDIKNCKPTVTAEELGVWDDSLRSFELLGMKVGFLRDRIRTLATLVSEGALDVKRYVEARNEQKRAEDEITKLSEKILELKETARKFERVSGSLKRKSDKYEHRFRDALGAPW</sequence>
<dbReference type="GO" id="GO:0005634">
    <property type="term" value="C:nucleus"/>
    <property type="evidence" value="ECO:0007669"/>
    <property type="project" value="UniProtKB-SubCell"/>
</dbReference>
<dbReference type="InterPro" id="IPR015300">
    <property type="entry name" value="DNA-bd_pseudobarrel_sf"/>
</dbReference>
<dbReference type="SUPFAM" id="SSF101936">
    <property type="entry name" value="DNA-binding pseudobarrel domain"/>
    <property type="match status" value="1"/>
</dbReference>
<gene>
    <name evidence="9" type="ORF">OSB04_007463</name>
</gene>
<dbReference type="Pfam" id="PF02362">
    <property type="entry name" value="B3"/>
    <property type="match status" value="1"/>
</dbReference>